<accession>B7KTU6</accession>
<protein>
    <recommendedName>
        <fullName evidence="3">DNA-binding protein</fullName>
    </recommendedName>
</protein>
<evidence type="ECO:0008006" key="3">
    <source>
        <dbReference type="Google" id="ProtNLM"/>
    </source>
</evidence>
<dbReference type="HOGENOM" id="CLU_182760_0_0_5"/>
<reference evidence="1 2" key="2">
    <citation type="journal article" date="2012" name="J. Bacteriol.">
        <title>Complete genome sequences of six strains of the genus Methylobacterium.</title>
        <authorList>
            <person name="Marx C.J."/>
            <person name="Bringel F."/>
            <person name="Chistoserdova L."/>
            <person name="Moulin L."/>
            <person name="Farhan Ul Haque M."/>
            <person name="Fleischman D.E."/>
            <person name="Gruffaz C."/>
            <person name="Jourand P."/>
            <person name="Knief C."/>
            <person name="Lee M.C."/>
            <person name="Muller E.E."/>
            <person name="Nadalig T."/>
            <person name="Peyraud R."/>
            <person name="Roselli S."/>
            <person name="Russ L."/>
            <person name="Goodwin L.A."/>
            <person name="Ivanova N."/>
            <person name="Kyrpides N."/>
            <person name="Lajus A."/>
            <person name="Land M.L."/>
            <person name="Medigue C."/>
            <person name="Mikhailova N."/>
            <person name="Nolan M."/>
            <person name="Woyke T."/>
            <person name="Stolyar S."/>
            <person name="Vorholt J.A."/>
            <person name="Vuilleumier S."/>
        </authorList>
    </citation>
    <scope>NUCLEOTIDE SEQUENCE [LARGE SCALE GENOMIC DNA]</scope>
    <source>
        <strain evidence="2">CM4 / NCIMB 13688</strain>
    </source>
</reference>
<dbReference type="AlphaFoldDB" id="B7KTU6"/>
<dbReference type="KEGG" id="mch:Mchl_3321"/>
<gene>
    <name evidence="1" type="ordered locus">Mchl_3321</name>
</gene>
<name>B7KTU6_METC4</name>
<dbReference type="Proteomes" id="UP000002385">
    <property type="component" value="Chromosome"/>
</dbReference>
<sequence>MEKASTRPFGANATGLPLAEDMMRGAGPLAEFFYGEDSEVNRRKIYHLSDKHGLPTFKLGGVLCGRRSTILRWVEQQEGAA</sequence>
<evidence type="ECO:0000313" key="1">
    <source>
        <dbReference type="EMBL" id="ACK84156.1"/>
    </source>
</evidence>
<evidence type="ECO:0000313" key="2">
    <source>
        <dbReference type="Proteomes" id="UP000002385"/>
    </source>
</evidence>
<dbReference type="EMBL" id="CP001298">
    <property type="protein sequence ID" value="ACK84156.1"/>
    <property type="molecule type" value="Genomic_DNA"/>
</dbReference>
<proteinExistence type="predicted"/>
<reference evidence="2" key="1">
    <citation type="submission" date="2008-12" db="EMBL/GenBank/DDBJ databases">
        <title>Complete sequence of chromosome of Methylobacterium chloromethanicum CM4.</title>
        <authorList>
            <consortium name="US DOE Joint Genome Institute"/>
            <person name="Lucas S."/>
            <person name="Copeland A."/>
            <person name="Lapidus A."/>
            <person name="Glavina del Rio T."/>
            <person name="Dalin E."/>
            <person name="Tice H."/>
            <person name="Bruce D."/>
            <person name="Goodwin L."/>
            <person name="Pitluck S."/>
            <person name="Chertkov O."/>
            <person name="Brettin T."/>
            <person name="Detter J.C."/>
            <person name="Han C."/>
            <person name="Larimer F."/>
            <person name="Land M."/>
            <person name="Hauser L."/>
            <person name="Kyrpides N."/>
            <person name="Mikhailova N."/>
            <person name="Marx C."/>
            <person name="Richardson P."/>
        </authorList>
    </citation>
    <scope>NUCLEOTIDE SEQUENCE [LARGE SCALE GENOMIC DNA]</scope>
    <source>
        <strain evidence="2">CM4 / NCIMB 13688</strain>
    </source>
</reference>
<organism evidence="1 2">
    <name type="scientific">Methylorubrum extorquens (strain CM4 / NCIMB 13688)</name>
    <name type="common">Methylobacterium extorquens</name>
    <dbReference type="NCBI Taxonomy" id="440085"/>
    <lineage>
        <taxon>Bacteria</taxon>
        <taxon>Pseudomonadati</taxon>
        <taxon>Pseudomonadota</taxon>
        <taxon>Alphaproteobacteria</taxon>
        <taxon>Hyphomicrobiales</taxon>
        <taxon>Methylobacteriaceae</taxon>
        <taxon>Methylorubrum</taxon>
    </lineage>
</organism>